<dbReference type="EMBL" id="GBRH01266126">
    <property type="protein sequence ID" value="JAD31769.1"/>
    <property type="molecule type" value="Transcribed_RNA"/>
</dbReference>
<protein>
    <submittedName>
        <fullName evidence="1">Uncharacterized protein</fullName>
    </submittedName>
</protein>
<evidence type="ECO:0000313" key="1">
    <source>
        <dbReference type="EMBL" id="JAD31769.1"/>
    </source>
</evidence>
<proteinExistence type="predicted"/>
<name>A0A0A8YX94_ARUDO</name>
<organism evidence="1">
    <name type="scientific">Arundo donax</name>
    <name type="common">Giant reed</name>
    <name type="synonym">Donax arundinaceus</name>
    <dbReference type="NCBI Taxonomy" id="35708"/>
    <lineage>
        <taxon>Eukaryota</taxon>
        <taxon>Viridiplantae</taxon>
        <taxon>Streptophyta</taxon>
        <taxon>Embryophyta</taxon>
        <taxon>Tracheophyta</taxon>
        <taxon>Spermatophyta</taxon>
        <taxon>Magnoliopsida</taxon>
        <taxon>Liliopsida</taxon>
        <taxon>Poales</taxon>
        <taxon>Poaceae</taxon>
        <taxon>PACMAD clade</taxon>
        <taxon>Arundinoideae</taxon>
        <taxon>Arundineae</taxon>
        <taxon>Arundo</taxon>
    </lineage>
</organism>
<reference evidence="1" key="1">
    <citation type="submission" date="2014-09" db="EMBL/GenBank/DDBJ databases">
        <authorList>
            <person name="Magalhaes I.L.F."/>
            <person name="Oliveira U."/>
            <person name="Santos F.R."/>
            <person name="Vidigal T.H.D.A."/>
            <person name="Brescovit A.D."/>
            <person name="Santos A.J."/>
        </authorList>
    </citation>
    <scope>NUCLEOTIDE SEQUENCE</scope>
    <source>
        <tissue evidence="1">Shoot tissue taken approximately 20 cm above the soil surface</tissue>
    </source>
</reference>
<sequence length="30" mass="3444">MQSDCHSKPTTFMKTLISNQEKRKEVACAM</sequence>
<reference evidence="1" key="2">
    <citation type="journal article" date="2015" name="Data Brief">
        <title>Shoot transcriptome of the giant reed, Arundo donax.</title>
        <authorList>
            <person name="Barrero R.A."/>
            <person name="Guerrero F.D."/>
            <person name="Moolhuijzen P."/>
            <person name="Goolsby J.A."/>
            <person name="Tidwell J."/>
            <person name="Bellgard S.E."/>
            <person name="Bellgard M.I."/>
        </authorList>
    </citation>
    <scope>NUCLEOTIDE SEQUENCE</scope>
    <source>
        <tissue evidence="1">Shoot tissue taken approximately 20 cm above the soil surface</tissue>
    </source>
</reference>
<dbReference type="AlphaFoldDB" id="A0A0A8YX94"/>
<accession>A0A0A8YX94</accession>